<feature type="transmembrane region" description="Helical" evidence="2">
    <location>
        <begin position="25"/>
        <end position="44"/>
    </location>
</feature>
<name>A0A1X1RMB5_MYCCE</name>
<feature type="region of interest" description="Disordered" evidence="1">
    <location>
        <begin position="55"/>
        <end position="80"/>
    </location>
</feature>
<feature type="compositionally biased region" description="Basic and acidic residues" evidence="1">
    <location>
        <begin position="55"/>
        <end position="65"/>
    </location>
</feature>
<dbReference type="AlphaFoldDB" id="A0A1X1RMB5"/>
<feature type="compositionally biased region" description="Acidic residues" evidence="1">
    <location>
        <begin position="67"/>
        <end position="80"/>
    </location>
</feature>
<dbReference type="OrthoDB" id="4775389at2"/>
<evidence type="ECO:0000313" key="4">
    <source>
        <dbReference type="EMBL" id="PIB75627.1"/>
    </source>
</evidence>
<keyword evidence="2" id="KW-1133">Transmembrane helix</keyword>
<evidence type="ECO:0000313" key="6">
    <source>
        <dbReference type="Proteomes" id="UP000230971"/>
    </source>
</evidence>
<evidence type="ECO:0000256" key="1">
    <source>
        <dbReference type="SAM" id="MobiDB-lite"/>
    </source>
</evidence>
<dbReference type="Proteomes" id="UP000193907">
    <property type="component" value="Unassembled WGS sequence"/>
</dbReference>
<evidence type="ECO:0000313" key="3">
    <source>
        <dbReference type="EMBL" id="ORV09621.1"/>
    </source>
</evidence>
<evidence type="ECO:0000313" key="5">
    <source>
        <dbReference type="Proteomes" id="UP000193907"/>
    </source>
</evidence>
<proteinExistence type="predicted"/>
<keyword evidence="2" id="KW-0472">Membrane</keyword>
<evidence type="ECO:0000256" key="2">
    <source>
        <dbReference type="SAM" id="Phobius"/>
    </source>
</evidence>
<sequence length="80" mass="8667">MILVNTLVLLADDAPRNSGPDFGKASPFGLLVIVLLLIGTFLLVRSMNRQLKKVPESFDPAHPEPDQAADEGTVEPEPDE</sequence>
<organism evidence="3 5">
    <name type="scientific">Mycobacterium celatum</name>
    <dbReference type="NCBI Taxonomy" id="28045"/>
    <lineage>
        <taxon>Bacteria</taxon>
        <taxon>Bacillati</taxon>
        <taxon>Actinomycetota</taxon>
        <taxon>Actinomycetes</taxon>
        <taxon>Mycobacteriales</taxon>
        <taxon>Mycobacteriaceae</taxon>
        <taxon>Mycobacterium</taxon>
    </lineage>
</organism>
<dbReference type="EMBL" id="LQOM01000038">
    <property type="protein sequence ID" value="ORV09621.1"/>
    <property type="molecule type" value="Genomic_DNA"/>
</dbReference>
<reference evidence="3 5" key="1">
    <citation type="submission" date="2016-01" db="EMBL/GenBank/DDBJ databases">
        <title>The new phylogeny of the genus Mycobacterium.</title>
        <authorList>
            <person name="Tarcisio F."/>
            <person name="Conor M."/>
            <person name="Antonella G."/>
            <person name="Elisabetta G."/>
            <person name="Giulia F.S."/>
            <person name="Sara T."/>
            <person name="Anna F."/>
            <person name="Clotilde B."/>
            <person name="Roberto B."/>
            <person name="Veronica D.S."/>
            <person name="Fabio R."/>
            <person name="Monica P."/>
            <person name="Olivier J."/>
            <person name="Enrico T."/>
            <person name="Nicola S."/>
        </authorList>
    </citation>
    <scope>NUCLEOTIDE SEQUENCE [LARGE SCALE GENOMIC DNA]</scope>
    <source>
        <strain evidence="3 5">DSM 44243</strain>
    </source>
</reference>
<dbReference type="STRING" id="28045.AWB95_17530"/>
<gene>
    <name evidence="3" type="ORF">AWB95_17530</name>
    <name evidence="4" type="ORF">CQY23_19370</name>
</gene>
<reference evidence="4 6" key="2">
    <citation type="journal article" date="2017" name="Infect. Genet. Evol.">
        <title>The new phylogeny of the genus Mycobacterium: The old and the news.</title>
        <authorList>
            <person name="Tortoli E."/>
            <person name="Fedrizzi T."/>
            <person name="Meehan C.J."/>
            <person name="Trovato A."/>
            <person name="Grottola A."/>
            <person name="Giacobazzi E."/>
            <person name="Serpini G.F."/>
            <person name="Tagliazucchi S."/>
            <person name="Fabio A."/>
            <person name="Bettua C."/>
            <person name="Bertorelli R."/>
            <person name="Frascaro F."/>
            <person name="De Sanctis V."/>
            <person name="Pecorari M."/>
            <person name="Jousson O."/>
            <person name="Segata N."/>
            <person name="Cirillo D.M."/>
        </authorList>
    </citation>
    <scope>NUCLEOTIDE SEQUENCE [LARGE SCALE GENOMIC DNA]</scope>
    <source>
        <strain evidence="4 6">NCTC 12882</strain>
    </source>
</reference>
<accession>A0A1X1RMB5</accession>
<dbReference type="EMBL" id="PDKV01000031">
    <property type="protein sequence ID" value="PIB75627.1"/>
    <property type="molecule type" value="Genomic_DNA"/>
</dbReference>
<comment type="caution">
    <text evidence="3">The sequence shown here is derived from an EMBL/GenBank/DDBJ whole genome shotgun (WGS) entry which is preliminary data.</text>
</comment>
<protein>
    <submittedName>
        <fullName evidence="3">Uncharacterized protein</fullName>
    </submittedName>
</protein>
<keyword evidence="5" id="KW-1185">Reference proteome</keyword>
<keyword evidence="2" id="KW-0812">Transmembrane</keyword>
<dbReference type="Proteomes" id="UP000230971">
    <property type="component" value="Unassembled WGS sequence"/>
</dbReference>
<dbReference type="RefSeq" id="WP_062540737.1">
    <property type="nucleotide sequence ID" value="NZ_BBUN01000265.1"/>
</dbReference>